<reference evidence="9 10" key="2">
    <citation type="submission" date="2019-01" db="EMBL/GenBank/DDBJ databases">
        <title>Tautonia sociabilis, a novel thermotolerant planctomycete of Isosphaeraceae family, isolated from a 4000 m deep subterranean habitat.</title>
        <authorList>
            <person name="Kovaleva O.L."/>
            <person name="Elcheninov A.G."/>
            <person name="Van Heerden E."/>
            <person name="Toshchakov S.V."/>
            <person name="Novikov A."/>
            <person name="Bonch-Osmolovskaya E.A."/>
            <person name="Kublanov I.V."/>
        </authorList>
    </citation>
    <scope>NUCLEOTIDE SEQUENCE [LARGE SCALE GENOMIC DNA]</scope>
    <source>
        <strain evidence="9 10">GM2012</strain>
    </source>
</reference>
<evidence type="ECO:0000256" key="3">
    <source>
        <dbReference type="ARBA" id="ARBA00022884"/>
    </source>
</evidence>
<evidence type="ECO:0000256" key="7">
    <source>
        <dbReference type="RuleBase" id="RU000562"/>
    </source>
</evidence>
<keyword evidence="5 6" id="KW-0687">Ribonucleoprotein</keyword>
<accession>A0A432ML55</accession>
<dbReference type="InterPro" id="IPR028909">
    <property type="entry name" value="bL21-like"/>
</dbReference>
<comment type="function">
    <text evidence="6 7">This protein binds to 23S rRNA in the presence of protein L20.</text>
</comment>
<evidence type="ECO:0000256" key="5">
    <source>
        <dbReference type="ARBA" id="ARBA00023274"/>
    </source>
</evidence>
<dbReference type="GO" id="GO:0005737">
    <property type="term" value="C:cytoplasm"/>
    <property type="evidence" value="ECO:0007669"/>
    <property type="project" value="UniProtKB-ARBA"/>
</dbReference>
<proteinExistence type="inferred from homology"/>
<dbReference type="RefSeq" id="WP_126725349.1">
    <property type="nucleotide sequence ID" value="NZ_RYZH01000017.1"/>
</dbReference>
<keyword evidence="2 6" id="KW-0699">rRNA-binding</keyword>
<sequence length="105" mass="12001">MYAIFEDGSHQFRAREGDLITVDRRDGDDGDEIVFDKVLLLAGTDGEPTIGTPLVAGAKVVAKVVRQFRAKKIVIRKFRRRKGYRRKRGHRQSYTTVQITRIQPS</sequence>
<dbReference type="Proteomes" id="UP000280296">
    <property type="component" value="Unassembled WGS sequence"/>
</dbReference>
<dbReference type="Pfam" id="PF00829">
    <property type="entry name" value="Ribosomal_L21p"/>
    <property type="match status" value="1"/>
</dbReference>
<evidence type="ECO:0000256" key="1">
    <source>
        <dbReference type="ARBA" id="ARBA00008563"/>
    </source>
</evidence>
<dbReference type="NCBIfam" id="TIGR00061">
    <property type="entry name" value="L21"/>
    <property type="match status" value="1"/>
</dbReference>
<dbReference type="GO" id="GO:0003735">
    <property type="term" value="F:structural constituent of ribosome"/>
    <property type="evidence" value="ECO:0007669"/>
    <property type="project" value="InterPro"/>
</dbReference>
<keyword evidence="10" id="KW-1185">Reference proteome</keyword>
<dbReference type="InterPro" id="IPR036164">
    <property type="entry name" value="bL21-like_sf"/>
</dbReference>
<dbReference type="InterPro" id="IPR001787">
    <property type="entry name" value="Ribosomal_bL21"/>
</dbReference>
<dbReference type="InterPro" id="IPR018258">
    <property type="entry name" value="Ribosomal_bL21_CS"/>
</dbReference>
<comment type="caution">
    <text evidence="9">The sequence shown here is derived from an EMBL/GenBank/DDBJ whole genome shotgun (WGS) entry which is preliminary data.</text>
</comment>
<comment type="subunit">
    <text evidence="6">Part of the 50S ribosomal subunit. Contacts protein L20.</text>
</comment>
<name>A0A432ML55_9BACT</name>
<dbReference type="HAMAP" id="MF_01363">
    <property type="entry name" value="Ribosomal_bL21"/>
    <property type="match status" value="1"/>
</dbReference>
<dbReference type="SUPFAM" id="SSF141091">
    <property type="entry name" value="L21p-like"/>
    <property type="match status" value="1"/>
</dbReference>
<dbReference type="AlphaFoldDB" id="A0A432ML55"/>
<evidence type="ECO:0000313" key="9">
    <source>
        <dbReference type="EMBL" id="RUL87818.1"/>
    </source>
</evidence>
<evidence type="ECO:0000256" key="2">
    <source>
        <dbReference type="ARBA" id="ARBA00022730"/>
    </source>
</evidence>
<feature type="compositionally biased region" description="Polar residues" evidence="8">
    <location>
        <begin position="92"/>
        <end position="105"/>
    </location>
</feature>
<keyword evidence="4 6" id="KW-0689">Ribosomal protein</keyword>
<dbReference type="PANTHER" id="PTHR21349:SF0">
    <property type="entry name" value="LARGE RIBOSOMAL SUBUNIT PROTEIN BL21M"/>
    <property type="match status" value="1"/>
</dbReference>
<protein>
    <recommendedName>
        <fullName evidence="6">Large ribosomal subunit protein bL21</fullName>
    </recommendedName>
</protein>
<dbReference type="OrthoDB" id="9813334at2"/>
<keyword evidence="3 6" id="KW-0694">RNA-binding</keyword>
<gene>
    <name evidence="6 9" type="primary">rplU</name>
    <name evidence="9" type="ORF">TsocGM_10700</name>
</gene>
<evidence type="ECO:0000256" key="6">
    <source>
        <dbReference type="HAMAP-Rule" id="MF_01363"/>
    </source>
</evidence>
<comment type="similarity">
    <text evidence="1 6 7">Belongs to the bacterial ribosomal protein bL21 family.</text>
</comment>
<dbReference type="GO" id="GO:1990904">
    <property type="term" value="C:ribonucleoprotein complex"/>
    <property type="evidence" value="ECO:0007669"/>
    <property type="project" value="UniProtKB-KW"/>
</dbReference>
<evidence type="ECO:0000313" key="10">
    <source>
        <dbReference type="Proteomes" id="UP000280296"/>
    </source>
</evidence>
<feature type="region of interest" description="Disordered" evidence="8">
    <location>
        <begin position="85"/>
        <end position="105"/>
    </location>
</feature>
<dbReference type="GO" id="GO:0005840">
    <property type="term" value="C:ribosome"/>
    <property type="evidence" value="ECO:0007669"/>
    <property type="project" value="UniProtKB-KW"/>
</dbReference>
<dbReference type="PANTHER" id="PTHR21349">
    <property type="entry name" value="50S RIBOSOMAL PROTEIN L21"/>
    <property type="match status" value="1"/>
</dbReference>
<evidence type="ECO:0000256" key="8">
    <source>
        <dbReference type="SAM" id="MobiDB-lite"/>
    </source>
</evidence>
<evidence type="ECO:0000256" key="4">
    <source>
        <dbReference type="ARBA" id="ARBA00022980"/>
    </source>
</evidence>
<organism evidence="9 10">
    <name type="scientific">Tautonia sociabilis</name>
    <dbReference type="NCBI Taxonomy" id="2080755"/>
    <lineage>
        <taxon>Bacteria</taxon>
        <taxon>Pseudomonadati</taxon>
        <taxon>Planctomycetota</taxon>
        <taxon>Planctomycetia</taxon>
        <taxon>Isosphaerales</taxon>
        <taxon>Isosphaeraceae</taxon>
        <taxon>Tautonia</taxon>
    </lineage>
</organism>
<dbReference type="GO" id="GO:0006412">
    <property type="term" value="P:translation"/>
    <property type="evidence" value="ECO:0007669"/>
    <property type="project" value="UniProtKB-UniRule"/>
</dbReference>
<dbReference type="PROSITE" id="PS01169">
    <property type="entry name" value="RIBOSOMAL_L21"/>
    <property type="match status" value="1"/>
</dbReference>
<dbReference type="EMBL" id="RYZH01000017">
    <property type="protein sequence ID" value="RUL87818.1"/>
    <property type="molecule type" value="Genomic_DNA"/>
</dbReference>
<dbReference type="GO" id="GO:0019843">
    <property type="term" value="F:rRNA binding"/>
    <property type="evidence" value="ECO:0007669"/>
    <property type="project" value="UniProtKB-UniRule"/>
</dbReference>
<reference evidence="9 10" key="1">
    <citation type="submission" date="2018-12" db="EMBL/GenBank/DDBJ databases">
        <authorList>
            <person name="Toschakov S.V."/>
        </authorList>
    </citation>
    <scope>NUCLEOTIDE SEQUENCE [LARGE SCALE GENOMIC DNA]</scope>
    <source>
        <strain evidence="9 10">GM2012</strain>
    </source>
</reference>